<gene>
    <name evidence="1" type="ORF">PG993_008688</name>
</gene>
<reference evidence="1 2" key="1">
    <citation type="submission" date="2023-01" db="EMBL/GenBank/DDBJ databases">
        <title>Analysis of 21 Apiospora genomes using comparative genomics revels a genus with tremendous synthesis potential of carbohydrate active enzymes and secondary metabolites.</title>
        <authorList>
            <person name="Sorensen T."/>
        </authorList>
    </citation>
    <scope>NUCLEOTIDE SEQUENCE [LARGE SCALE GENOMIC DNA]</scope>
    <source>
        <strain evidence="1 2">CBS 33761</strain>
    </source>
</reference>
<dbReference type="Proteomes" id="UP001444661">
    <property type="component" value="Unassembled WGS sequence"/>
</dbReference>
<name>A0ABR1SP16_9PEZI</name>
<organism evidence="1 2">
    <name type="scientific">Apiospora rasikravindrae</name>
    <dbReference type="NCBI Taxonomy" id="990691"/>
    <lineage>
        <taxon>Eukaryota</taxon>
        <taxon>Fungi</taxon>
        <taxon>Dikarya</taxon>
        <taxon>Ascomycota</taxon>
        <taxon>Pezizomycotina</taxon>
        <taxon>Sordariomycetes</taxon>
        <taxon>Xylariomycetidae</taxon>
        <taxon>Amphisphaeriales</taxon>
        <taxon>Apiosporaceae</taxon>
        <taxon>Apiospora</taxon>
    </lineage>
</organism>
<evidence type="ECO:0000313" key="1">
    <source>
        <dbReference type="EMBL" id="KAK8036074.1"/>
    </source>
</evidence>
<proteinExistence type="predicted"/>
<accession>A0ABR1SP16</accession>
<keyword evidence="2" id="KW-1185">Reference proteome</keyword>
<comment type="caution">
    <text evidence="1">The sequence shown here is derived from an EMBL/GenBank/DDBJ whole genome shotgun (WGS) entry which is preliminary data.</text>
</comment>
<sequence>MSSERSAPCGECDVTMDLQEPASGAVVDLYGSPCSPHLGDKFEALLRSNAEVDGFYTHEASTTGSSDGSLTLNHHSTSPSTLECPVQSTCPSNASRPWHWPKCTSEQSVAEKSGLPAVGDPKFGLYDFYSTPGLEWDPELLQVPADEADKVAAHGLSACETGPQCFNCGSPLEWDEATELLEDCDMCCCPN</sequence>
<dbReference type="EMBL" id="JAQQWK010000008">
    <property type="protein sequence ID" value="KAK8036074.1"/>
    <property type="molecule type" value="Genomic_DNA"/>
</dbReference>
<protein>
    <submittedName>
        <fullName evidence="1">Uncharacterized protein</fullName>
    </submittedName>
</protein>
<evidence type="ECO:0000313" key="2">
    <source>
        <dbReference type="Proteomes" id="UP001444661"/>
    </source>
</evidence>